<dbReference type="PANTHER" id="PTHR28097:SF1">
    <property type="entry name" value="PHEROMONE A FACTOR RECEPTOR"/>
    <property type="match status" value="1"/>
</dbReference>
<sequence>MSTTVNLSDGSERQTPYPIAIFFAIASLALVLLLTPPLVSHFKNRNIGATVLVAAAIAGNMMNFLNATIWSTDDVASWYTGAIYCDIQIKLMVVLSIMYTSSVAMILRGLAQIMNTNSSSWSISAAKKRRDIIIDLVCCVVLPMFQMLAQWITQPWRYYILGIAGCTPATDGSWLYILLSLLPPLFWTAVDVYYSIILLIRLIRYRRAFNTIMMNNNTTKSRFLRLYLLSTLCVIALIPGQVFVFVTNVSPGVTSFSWNAVHHPTEYSWDSVIMVPSGGKTFYDRWFCLVGSVLIFAFFGFGRDAVKTYRDLLLGIGMGRVIPSLKPGHISRRDTQGTFSSFNSKARLYFGKRKDSGSVTTSATDSMRSATLASTTQDLSSGGSPFHSMNEKPNSSSSRKPSMLASFFGKTPRKHSNSNDPFVMTTYNRQAMIQSNVSAEPRSPNSRPYSRSFSSEDVMVRTELRQASETVEPLSSKKLYEGV</sequence>
<dbReference type="PRINTS" id="PR00899">
    <property type="entry name" value="GPCRSTE3"/>
</dbReference>
<evidence type="ECO:0000256" key="5">
    <source>
        <dbReference type="ARBA" id="ARBA00022989"/>
    </source>
</evidence>
<keyword evidence="9" id="KW-0807">Transducer</keyword>
<evidence type="ECO:0000256" key="4">
    <source>
        <dbReference type="ARBA" id="ARBA00022692"/>
    </source>
</evidence>
<keyword evidence="7 11" id="KW-0472">Membrane</keyword>
<feature type="compositionally biased region" description="Polar residues" evidence="10">
    <location>
        <begin position="357"/>
        <end position="383"/>
    </location>
</feature>
<evidence type="ECO:0000313" key="12">
    <source>
        <dbReference type="EMBL" id="CZT21880.1"/>
    </source>
</evidence>
<dbReference type="CDD" id="cd14966">
    <property type="entry name" value="7tmD_STE3"/>
    <property type="match status" value="1"/>
</dbReference>
<keyword evidence="6" id="KW-0297">G-protein coupled receptor</keyword>
<dbReference type="PANTHER" id="PTHR28097">
    <property type="entry name" value="PHEROMONE A FACTOR RECEPTOR"/>
    <property type="match status" value="1"/>
</dbReference>
<name>A0A2D3V8W4_9PEZI</name>
<feature type="transmembrane region" description="Helical" evidence="11">
    <location>
        <begin position="47"/>
        <end position="69"/>
    </location>
</feature>
<evidence type="ECO:0000256" key="3">
    <source>
        <dbReference type="ARBA" id="ARBA00022507"/>
    </source>
</evidence>
<dbReference type="GO" id="GO:0000750">
    <property type="term" value="P:pheromone-dependent signal transduction involved in conjugation with cellular fusion"/>
    <property type="evidence" value="ECO:0007669"/>
    <property type="project" value="TreeGrafter"/>
</dbReference>
<comment type="subcellular location">
    <subcellularLocation>
        <location evidence="1">Membrane</location>
        <topology evidence="1">Multi-pass membrane protein</topology>
    </subcellularLocation>
</comment>
<feature type="region of interest" description="Disordered" evidence="10">
    <location>
        <begin position="355"/>
        <end position="422"/>
    </location>
</feature>
<dbReference type="GeneID" id="35602858"/>
<keyword evidence="4 11" id="KW-0812">Transmembrane</keyword>
<feature type="transmembrane region" description="Helical" evidence="11">
    <location>
        <begin position="224"/>
        <end position="246"/>
    </location>
</feature>
<evidence type="ECO:0000256" key="11">
    <source>
        <dbReference type="SAM" id="Phobius"/>
    </source>
</evidence>
<evidence type="ECO:0000256" key="2">
    <source>
        <dbReference type="ARBA" id="ARBA00011085"/>
    </source>
</evidence>
<evidence type="ECO:0000256" key="8">
    <source>
        <dbReference type="ARBA" id="ARBA00023170"/>
    </source>
</evidence>
<accession>A0A2D3V8W4</accession>
<keyword evidence="5 11" id="KW-1133">Transmembrane helix</keyword>
<reference evidence="12 13" key="1">
    <citation type="submission" date="2016-03" db="EMBL/GenBank/DDBJ databases">
        <authorList>
            <person name="Ploux O."/>
        </authorList>
    </citation>
    <scope>NUCLEOTIDE SEQUENCE [LARGE SCALE GENOMIC DNA]</scope>
    <source>
        <strain evidence="12 13">URUG2</strain>
    </source>
</reference>
<protein>
    <submittedName>
        <fullName evidence="12">Uncharacterized protein</fullName>
    </submittedName>
</protein>
<dbReference type="OrthoDB" id="2874149at2759"/>
<feature type="region of interest" description="Disordered" evidence="10">
    <location>
        <begin position="435"/>
        <end position="457"/>
    </location>
</feature>
<dbReference type="Proteomes" id="UP000225277">
    <property type="component" value="Unassembled WGS sequence"/>
</dbReference>
<keyword evidence="8" id="KW-0675">Receptor</keyword>
<evidence type="ECO:0000256" key="7">
    <source>
        <dbReference type="ARBA" id="ARBA00023136"/>
    </source>
</evidence>
<feature type="transmembrane region" description="Helical" evidence="11">
    <location>
        <begin position="173"/>
        <end position="203"/>
    </location>
</feature>
<feature type="transmembrane region" description="Helical" evidence="11">
    <location>
        <begin position="17"/>
        <end position="35"/>
    </location>
</feature>
<feature type="transmembrane region" description="Helical" evidence="11">
    <location>
        <begin position="132"/>
        <end position="153"/>
    </location>
</feature>
<dbReference type="InterPro" id="IPR001499">
    <property type="entry name" value="GPCR_STE3"/>
</dbReference>
<feature type="compositionally biased region" description="Low complexity" evidence="10">
    <location>
        <begin position="441"/>
        <end position="455"/>
    </location>
</feature>
<comment type="similarity">
    <text evidence="2">Belongs to the G-protein coupled receptor 4 family.</text>
</comment>
<evidence type="ECO:0000256" key="1">
    <source>
        <dbReference type="ARBA" id="ARBA00004141"/>
    </source>
</evidence>
<dbReference type="GO" id="GO:0004932">
    <property type="term" value="F:mating-type factor pheromone receptor activity"/>
    <property type="evidence" value="ECO:0007669"/>
    <property type="project" value="InterPro"/>
</dbReference>
<dbReference type="GO" id="GO:0005886">
    <property type="term" value="C:plasma membrane"/>
    <property type="evidence" value="ECO:0007669"/>
    <property type="project" value="TreeGrafter"/>
</dbReference>
<feature type="transmembrane region" description="Helical" evidence="11">
    <location>
        <begin position="283"/>
        <end position="301"/>
    </location>
</feature>
<keyword evidence="3" id="KW-0589">Pheromone response</keyword>
<proteinExistence type="inferred from homology"/>
<evidence type="ECO:0000256" key="10">
    <source>
        <dbReference type="SAM" id="MobiDB-lite"/>
    </source>
</evidence>
<feature type="compositionally biased region" description="Polar residues" evidence="10">
    <location>
        <begin position="391"/>
        <end position="400"/>
    </location>
</feature>
<organism evidence="12 13">
    <name type="scientific">Ramularia collo-cygni</name>
    <dbReference type="NCBI Taxonomy" id="112498"/>
    <lineage>
        <taxon>Eukaryota</taxon>
        <taxon>Fungi</taxon>
        <taxon>Dikarya</taxon>
        <taxon>Ascomycota</taxon>
        <taxon>Pezizomycotina</taxon>
        <taxon>Dothideomycetes</taxon>
        <taxon>Dothideomycetidae</taxon>
        <taxon>Mycosphaerellales</taxon>
        <taxon>Mycosphaerellaceae</taxon>
        <taxon>Ramularia</taxon>
    </lineage>
</organism>
<dbReference type="RefSeq" id="XP_023628769.1">
    <property type="nucleotide sequence ID" value="XM_023773001.1"/>
</dbReference>
<dbReference type="Pfam" id="PF02076">
    <property type="entry name" value="STE3"/>
    <property type="match status" value="1"/>
</dbReference>
<feature type="transmembrane region" description="Helical" evidence="11">
    <location>
        <begin position="89"/>
        <end position="111"/>
    </location>
</feature>
<evidence type="ECO:0000313" key="13">
    <source>
        <dbReference type="Proteomes" id="UP000225277"/>
    </source>
</evidence>
<evidence type="ECO:0000256" key="9">
    <source>
        <dbReference type="ARBA" id="ARBA00023224"/>
    </source>
</evidence>
<dbReference type="AlphaFoldDB" id="A0A2D3V8W4"/>
<gene>
    <name evidence="12" type="ORF">RCC_07746</name>
</gene>
<dbReference type="STRING" id="112498.A0A2D3V8W4"/>
<keyword evidence="13" id="KW-1185">Reference proteome</keyword>
<dbReference type="EMBL" id="FJUY01000012">
    <property type="protein sequence ID" value="CZT21880.1"/>
    <property type="molecule type" value="Genomic_DNA"/>
</dbReference>
<evidence type="ECO:0000256" key="6">
    <source>
        <dbReference type="ARBA" id="ARBA00023040"/>
    </source>
</evidence>